<dbReference type="RefSeq" id="WP_066305182.1">
    <property type="nucleotide sequence ID" value="NZ_KQ959489.1"/>
</dbReference>
<keyword evidence="4 9" id="KW-0067">ATP-binding</keyword>
<dbReference type="InterPro" id="IPR013758">
    <property type="entry name" value="Topo_IIA_A/C_ab"/>
</dbReference>
<keyword evidence="7 9" id="KW-0413">Isomerase</keyword>
<comment type="subunit">
    <text evidence="8">Heterotetramer composed of ParC and ParE.</text>
</comment>
<keyword evidence="6 9" id="KW-0238">DNA-binding</keyword>
<feature type="region of interest" description="Disordered" evidence="11">
    <location>
        <begin position="939"/>
        <end position="960"/>
    </location>
</feature>
<evidence type="ECO:0000256" key="10">
    <source>
        <dbReference type="PROSITE-ProRule" id="PRU01384"/>
    </source>
</evidence>
<gene>
    <name evidence="9" type="primary">gyrA</name>
    <name evidence="13" type="ORF">HMPREF3192_00669</name>
</gene>
<feature type="region of interest" description="Disordered" evidence="11">
    <location>
        <begin position="1"/>
        <end position="93"/>
    </location>
</feature>
<dbReference type="InterPro" id="IPR013760">
    <property type="entry name" value="Topo_IIA-like_dom_sf"/>
</dbReference>
<dbReference type="OrthoDB" id="9806486at2"/>
<dbReference type="InterPro" id="IPR035516">
    <property type="entry name" value="Gyrase/topoIV_suA_C"/>
</dbReference>
<dbReference type="Gene3D" id="1.10.268.10">
    <property type="entry name" value="Topoisomerase, domain 3"/>
    <property type="match status" value="1"/>
</dbReference>
<feature type="compositionally biased region" description="Basic and acidic residues" evidence="11">
    <location>
        <begin position="21"/>
        <end position="55"/>
    </location>
</feature>
<dbReference type="FunFam" id="1.10.268.10:FF:000001">
    <property type="entry name" value="DNA gyrase subunit A"/>
    <property type="match status" value="1"/>
</dbReference>
<dbReference type="GO" id="GO:0005694">
    <property type="term" value="C:chromosome"/>
    <property type="evidence" value="ECO:0007669"/>
    <property type="project" value="InterPro"/>
</dbReference>
<organism evidence="13 14">
    <name type="scientific">Atopobium deltae</name>
    <dbReference type="NCBI Taxonomy" id="1393034"/>
    <lineage>
        <taxon>Bacteria</taxon>
        <taxon>Bacillati</taxon>
        <taxon>Actinomycetota</taxon>
        <taxon>Coriobacteriia</taxon>
        <taxon>Coriobacteriales</taxon>
        <taxon>Atopobiaceae</taxon>
        <taxon>Atopobium</taxon>
    </lineage>
</organism>
<evidence type="ECO:0000256" key="5">
    <source>
        <dbReference type="ARBA" id="ARBA00023029"/>
    </source>
</evidence>
<dbReference type="Gene3D" id="3.30.1360.40">
    <property type="match status" value="1"/>
</dbReference>
<dbReference type="AlphaFoldDB" id="A0A133XVG1"/>
<evidence type="ECO:0000256" key="4">
    <source>
        <dbReference type="ARBA" id="ARBA00022840"/>
    </source>
</evidence>
<dbReference type="SUPFAM" id="SSF56719">
    <property type="entry name" value="Type II DNA topoisomerase"/>
    <property type="match status" value="1"/>
</dbReference>
<feature type="active site" description="O-(5'-phospho-DNA)-tyrosine intermediate" evidence="9 10">
    <location>
        <position position="227"/>
    </location>
</feature>
<dbReference type="InterPro" id="IPR002205">
    <property type="entry name" value="Topo_IIA_dom_A"/>
</dbReference>
<keyword evidence="5 9" id="KW-0799">Topoisomerase</keyword>
<feature type="compositionally biased region" description="Acidic residues" evidence="11">
    <location>
        <begin position="940"/>
        <end position="960"/>
    </location>
</feature>
<dbReference type="HAMAP" id="MF_01897">
    <property type="entry name" value="GyrA"/>
    <property type="match status" value="1"/>
</dbReference>
<dbReference type="Proteomes" id="UP000070675">
    <property type="component" value="Unassembled WGS sequence"/>
</dbReference>
<dbReference type="FunFam" id="3.30.1360.40:FF:000002">
    <property type="entry name" value="DNA gyrase subunit A"/>
    <property type="match status" value="1"/>
</dbReference>
<evidence type="ECO:0000256" key="6">
    <source>
        <dbReference type="ARBA" id="ARBA00023125"/>
    </source>
</evidence>
<keyword evidence="9" id="KW-0963">Cytoplasm</keyword>
<comment type="caution">
    <text evidence="13">The sequence shown here is derived from an EMBL/GenBank/DDBJ whole genome shotgun (WGS) entry which is preliminary data.</text>
</comment>
<keyword evidence="14" id="KW-1185">Reference proteome</keyword>
<evidence type="ECO:0000313" key="14">
    <source>
        <dbReference type="Proteomes" id="UP000070675"/>
    </source>
</evidence>
<dbReference type="EMBL" id="LSCR01000009">
    <property type="protein sequence ID" value="KXB34924.1"/>
    <property type="molecule type" value="Genomic_DNA"/>
</dbReference>
<comment type="subcellular location">
    <subcellularLocation>
        <location evidence="9">Cytoplasm</location>
    </subcellularLocation>
</comment>
<dbReference type="GO" id="GO:0006261">
    <property type="term" value="P:DNA-templated DNA replication"/>
    <property type="evidence" value="ECO:0007669"/>
    <property type="project" value="UniProtKB-UniRule"/>
</dbReference>
<dbReference type="PANTHER" id="PTHR43493:SF5">
    <property type="entry name" value="DNA GYRASE SUBUNIT A, CHLOROPLASTIC_MITOCHONDRIAL"/>
    <property type="match status" value="1"/>
</dbReference>
<dbReference type="GO" id="GO:0005737">
    <property type="term" value="C:cytoplasm"/>
    <property type="evidence" value="ECO:0007669"/>
    <property type="project" value="UniProtKB-SubCell"/>
</dbReference>
<dbReference type="GO" id="GO:0009330">
    <property type="term" value="C:DNA topoisomerase type II (double strand cut, ATP-hydrolyzing) complex"/>
    <property type="evidence" value="ECO:0007669"/>
    <property type="project" value="TreeGrafter"/>
</dbReference>
<evidence type="ECO:0000256" key="3">
    <source>
        <dbReference type="ARBA" id="ARBA00022741"/>
    </source>
</evidence>
<dbReference type="CDD" id="cd00187">
    <property type="entry name" value="TOP4c"/>
    <property type="match status" value="1"/>
</dbReference>
<accession>A0A133XVG1</accession>
<dbReference type="Gene3D" id="2.120.10.90">
    <property type="entry name" value="DNA gyrase/topoisomerase IV, subunit A, C-terminal"/>
    <property type="match status" value="1"/>
</dbReference>
<feature type="compositionally biased region" description="Acidic residues" evidence="11">
    <location>
        <begin position="56"/>
        <end position="79"/>
    </location>
</feature>
<dbReference type="Pfam" id="PF00521">
    <property type="entry name" value="DNA_topoisoIV"/>
    <property type="match status" value="1"/>
</dbReference>
<dbReference type="FunFam" id="2.120.10.90:FF:000005">
    <property type="entry name" value="DNA topoisomerase 4 subunit A"/>
    <property type="match status" value="1"/>
</dbReference>
<dbReference type="GO" id="GO:0034335">
    <property type="term" value="F:DNA negative supercoiling activity"/>
    <property type="evidence" value="ECO:0007669"/>
    <property type="project" value="UniProtKB-ARBA"/>
</dbReference>
<dbReference type="SUPFAM" id="SSF101904">
    <property type="entry name" value="GyrA/ParC C-terminal domain-like"/>
    <property type="match status" value="1"/>
</dbReference>
<evidence type="ECO:0000256" key="7">
    <source>
        <dbReference type="ARBA" id="ARBA00023235"/>
    </source>
</evidence>
<dbReference type="NCBIfam" id="NF004043">
    <property type="entry name" value="PRK05560.1"/>
    <property type="match status" value="1"/>
</dbReference>
<dbReference type="GO" id="GO:0006265">
    <property type="term" value="P:DNA topological change"/>
    <property type="evidence" value="ECO:0007669"/>
    <property type="project" value="UniProtKB-UniRule"/>
</dbReference>
<comment type="function">
    <text evidence="9">A type II topoisomerase that negatively supercoils closed circular double-stranded (ds) DNA in an ATP-dependent manner to modulate DNA topology and maintain chromosomes in an underwound state. Negative supercoiling favors strand separation, and DNA replication, transcription, recombination and repair, all of which involve strand separation. Also able to catalyze the interconversion of other topological isomers of dsDNA rings, including catenanes and knotted rings. Type II topoisomerases break and join 2 DNA strands simultaneously in an ATP-dependent manner.</text>
</comment>
<dbReference type="InterPro" id="IPR005743">
    <property type="entry name" value="GyrA"/>
</dbReference>
<name>A0A133XVG1_9ACTN</name>
<dbReference type="InterPro" id="IPR013757">
    <property type="entry name" value="Topo_IIA_A_a_sf"/>
</dbReference>
<dbReference type="NCBIfam" id="TIGR01063">
    <property type="entry name" value="gyrA"/>
    <property type="match status" value="1"/>
</dbReference>
<feature type="domain" description="Topo IIA-type catalytic" evidence="12">
    <location>
        <begin position="139"/>
        <end position="605"/>
    </location>
</feature>
<dbReference type="STRING" id="1393034.HMPREF3192_00669"/>
<dbReference type="PATRIC" id="fig|1393034.3.peg.645"/>
<dbReference type="PANTHER" id="PTHR43493">
    <property type="entry name" value="DNA GYRASE/TOPOISOMERASE SUBUNIT A"/>
    <property type="match status" value="1"/>
</dbReference>
<sequence>MADDINNHSDNLNNRPGDFNGDDRNARTNDRTNENDRPDNHADDFDTRDDEKVDGDLDDDLDSDRDDDFDDGLDDEDESSNQLTLGGGADLSHTLSDEAGTRITLEDIHGGAIKPTDMSNEMKQSFLEYSMSVIVARALPDVRDGLKPVHRRILYAMNEAGITPNKPHKKSAWTVGEVMGKYHPHGDAAIYDSMVRMAQDFSMRFPLVDGHGNFGSIDGDPPAAMRYTESRLTRGAMELLAGLNEDTVDSQPNYDESLAEPAVLPARFPNLLVNGSSGIAVGMATNVAPHNLREVANAIYLMIDNPDVTTDELMKVLPGPDFPTGGIIMGTDGIRDAYETGRGSITIRSKVHVENVGKGSRQRLVITEIPYQVNKGLLQEKIAQAVNEKKIDGIADMRDESNRKGMRIVIDLKQGAVPQVVLNNLYKRTQLQSNFGVIDIALVDGVPRTLNLREMLHYYIQHQIDVVTRRTKFRLDKAQKRVHILEGLLIAVDNIDEIVHIIRSSRDDAEAKQRMHERFDIDDIQGEAILQMRLRRLTGLARDELASQIEELYQQIAYYQDLLAHEEKILQVIKEELQEIVEKFGDDRRTTISTQEALNLDVEDLIADEDMVVTVTHAGYVKRIPVATYRSQKRGGKGVAGLSLKEDDFVEHLFIASTHDYVLFFTNRGKVYRLKVHELPLGSRTARGSAIVNLLPLVEGECLKAVITTRDFPEDNHLMFATRSGMVKKTAMSAYDRTRHDGIIAINLKNDDELIDVRRVKAGCKVILVSTDGKAIIFDEDQIRAMGRDTTGVRGITLKNDAKVLGMEISNGQGDLFVITEKGYGKRTLISEYPVHNRGGQGVYTIQMTARKGELAGMKVVGPQHELVIVSEEGIVIRVKASDVSRLGRSTQGVKVMNVSDTDRVTAVARMIAKKPTAKKPNNGQAAFDLFALGEKGAAEEEPVDIGDDEQIVADLDDEE</sequence>
<dbReference type="EC" id="5.6.2.2" evidence="9"/>
<evidence type="ECO:0000313" key="13">
    <source>
        <dbReference type="EMBL" id="KXB34924.1"/>
    </source>
</evidence>
<dbReference type="GO" id="GO:0003677">
    <property type="term" value="F:DNA binding"/>
    <property type="evidence" value="ECO:0007669"/>
    <property type="project" value="UniProtKB-UniRule"/>
</dbReference>
<comment type="subunit">
    <text evidence="9">Heterotetramer, composed of two GyrA and two GyrB chains. In the heterotetramer, GyrA contains the active site tyrosine that forms a transient covalent intermediate with DNA, while GyrB binds cofactors and catalyzes ATP hydrolysis.</text>
</comment>
<comment type="miscellaneous">
    <text evidence="9">Few gyrases are as efficient as E.coli at forming negative supercoils. Not all organisms have 2 type II topoisomerases; in organisms with a single type II topoisomerase this enzyme also has to decatenate newly replicated chromosomes.</text>
</comment>
<evidence type="ECO:0000256" key="11">
    <source>
        <dbReference type="SAM" id="MobiDB-lite"/>
    </source>
</evidence>
<dbReference type="InterPro" id="IPR050220">
    <property type="entry name" value="Type_II_DNA_Topoisomerases"/>
</dbReference>
<dbReference type="SMART" id="SM00434">
    <property type="entry name" value="TOP4c"/>
    <property type="match status" value="1"/>
</dbReference>
<dbReference type="PROSITE" id="PS52040">
    <property type="entry name" value="TOPO_IIA"/>
    <property type="match status" value="1"/>
</dbReference>
<protein>
    <recommendedName>
        <fullName evidence="9">DNA gyrase subunit A</fullName>
        <ecNumber evidence="9">5.6.2.2</ecNumber>
    </recommendedName>
</protein>
<dbReference type="Gene3D" id="3.90.199.10">
    <property type="entry name" value="Topoisomerase II, domain 5"/>
    <property type="match status" value="1"/>
</dbReference>
<reference evidence="14" key="1">
    <citation type="submission" date="2016-01" db="EMBL/GenBank/DDBJ databases">
        <authorList>
            <person name="Mitreva M."/>
            <person name="Pepin K.H."/>
            <person name="Mihindukulasuriya K.A."/>
            <person name="Fulton R."/>
            <person name="Fronick C."/>
            <person name="O'Laughlin M."/>
            <person name="Miner T."/>
            <person name="Herter B."/>
            <person name="Rosa B.A."/>
            <person name="Cordes M."/>
            <person name="Tomlinson C."/>
            <person name="Wollam A."/>
            <person name="Palsikar V.B."/>
            <person name="Mardis E.R."/>
            <person name="Wilson R.K."/>
        </authorList>
    </citation>
    <scope>NUCLEOTIDE SEQUENCE [LARGE SCALE GENOMIC DNA]</scope>
    <source>
        <strain evidence="14">DNF00019</strain>
    </source>
</reference>
<evidence type="ECO:0000256" key="9">
    <source>
        <dbReference type="HAMAP-Rule" id="MF_01897"/>
    </source>
</evidence>
<evidence type="ECO:0000256" key="8">
    <source>
        <dbReference type="ARBA" id="ARBA00063644"/>
    </source>
</evidence>
<evidence type="ECO:0000259" key="12">
    <source>
        <dbReference type="PROSITE" id="PS52040"/>
    </source>
</evidence>
<dbReference type="FunFam" id="3.90.199.10:FF:000001">
    <property type="entry name" value="DNA gyrase subunit A"/>
    <property type="match status" value="1"/>
</dbReference>
<comment type="similarity">
    <text evidence="2 9">Belongs to the type II topoisomerase GyrA/ParC subunit family.</text>
</comment>
<dbReference type="NCBIfam" id="NF004044">
    <property type="entry name" value="PRK05561.1"/>
    <property type="match status" value="1"/>
</dbReference>
<feature type="short sequence motif" description="GyrA-box" evidence="9">
    <location>
        <begin position="632"/>
        <end position="638"/>
    </location>
</feature>
<dbReference type="Pfam" id="PF03989">
    <property type="entry name" value="DNA_gyraseA_C"/>
    <property type="match status" value="6"/>
</dbReference>
<keyword evidence="3 9" id="KW-0547">Nucleotide-binding</keyword>
<evidence type="ECO:0000256" key="2">
    <source>
        <dbReference type="ARBA" id="ARBA00008263"/>
    </source>
</evidence>
<proteinExistence type="inferred from homology"/>
<comment type="catalytic activity">
    <reaction evidence="1 9 10">
        <text>ATP-dependent breakage, passage and rejoining of double-stranded DNA.</text>
        <dbReference type="EC" id="5.6.2.2"/>
    </reaction>
</comment>
<dbReference type="InterPro" id="IPR006691">
    <property type="entry name" value="GyrA/parC_rep"/>
</dbReference>
<dbReference type="GO" id="GO:0005524">
    <property type="term" value="F:ATP binding"/>
    <property type="evidence" value="ECO:0007669"/>
    <property type="project" value="UniProtKB-UniRule"/>
</dbReference>
<evidence type="ECO:0000256" key="1">
    <source>
        <dbReference type="ARBA" id="ARBA00000185"/>
    </source>
</evidence>